<gene>
    <name evidence="2" type="ORF">PA27867_1492</name>
</gene>
<dbReference type="GO" id="GO:0045493">
    <property type="term" value="P:xylan catabolic process"/>
    <property type="evidence" value="ECO:0007669"/>
    <property type="project" value="UniProtKB-KW"/>
</dbReference>
<organism evidence="2 3">
    <name type="scientific">Cryobacterium arcticum</name>
    <dbReference type="NCBI Taxonomy" id="670052"/>
    <lineage>
        <taxon>Bacteria</taxon>
        <taxon>Bacillati</taxon>
        <taxon>Actinomycetota</taxon>
        <taxon>Actinomycetes</taxon>
        <taxon>Micrococcales</taxon>
        <taxon>Microbacteriaceae</taxon>
        <taxon>Cryobacterium</taxon>
    </lineage>
</organism>
<keyword evidence="3" id="KW-1185">Reference proteome</keyword>
<evidence type="ECO:0000256" key="1">
    <source>
        <dbReference type="SAM" id="SignalP"/>
    </source>
</evidence>
<dbReference type="GO" id="GO:0016798">
    <property type="term" value="F:hydrolase activity, acting on glycosyl bonds"/>
    <property type="evidence" value="ECO:0007669"/>
    <property type="project" value="UniProtKB-KW"/>
</dbReference>
<dbReference type="RefSeq" id="WP_420480692.1">
    <property type="nucleotide sequence ID" value="NZ_CP016282.1"/>
</dbReference>
<dbReference type="Proteomes" id="UP000092582">
    <property type="component" value="Chromosome 1"/>
</dbReference>
<dbReference type="PATRIC" id="fig|670052.7.peg.1548"/>
<accession>A0A1B1BIK6</accession>
<keyword evidence="2" id="KW-0119">Carbohydrate metabolism</keyword>
<name>A0A1B1BIK6_9MICO</name>
<keyword evidence="2" id="KW-0378">Hydrolase</keyword>
<proteinExistence type="predicted"/>
<dbReference type="SUPFAM" id="SSF51445">
    <property type="entry name" value="(Trans)glycosidases"/>
    <property type="match status" value="1"/>
</dbReference>
<dbReference type="Pfam" id="PF22612">
    <property type="entry name" value="GH113"/>
    <property type="match status" value="1"/>
</dbReference>
<dbReference type="InterPro" id="IPR055151">
    <property type="entry name" value="GH113"/>
</dbReference>
<feature type="chain" id="PRO_5008519913" evidence="1">
    <location>
        <begin position="20"/>
        <end position="338"/>
    </location>
</feature>
<reference evidence="2 3" key="1">
    <citation type="submission" date="2016-06" db="EMBL/GenBank/DDBJ databases">
        <title>Genome sequencing of Cryobacterium arcticum PAMC 27867.</title>
        <authorList>
            <person name="Lee J."/>
            <person name="Kim O.-S."/>
        </authorList>
    </citation>
    <scope>NUCLEOTIDE SEQUENCE [LARGE SCALE GENOMIC DNA]</scope>
    <source>
        <strain evidence="2 3">PAMC 27867</strain>
    </source>
</reference>
<sequence length="338" mass="37618" precursor="true">MTVRSAGASASVLAGAALAQPVCGMTWGWTGVRGEWATDAAADSMRRMADLGVNWTAVAYAALQDTAQSEEIPFGEAPTVTDDEVRWAIREAKSHGLRVCLKPVVNCADGTWRAYIGFFDWEVPGEPGWTEWFRSYTAFILHAARLAEEEGAEMLCIGCEMVRADGQDARWRALIALVREVYSGLVTYNCDKFQEDHVTWWDAVDVITSSGYYPIGTWETELDRIERVVTASGKPFFFMEAGCPSRTGSPAKPNDWSLPGEPSGAEQLRYYEDMFAATDRREWMRGFMLWDWPATLYPADTAAQNDDYCIYGKPAAAFLARKYRALTPPAPAVRTDHP</sequence>
<keyword evidence="1" id="KW-0732">Signal</keyword>
<evidence type="ECO:0000313" key="3">
    <source>
        <dbReference type="Proteomes" id="UP000092582"/>
    </source>
</evidence>
<dbReference type="KEGG" id="cart:PA27867_1492"/>
<dbReference type="InterPro" id="IPR017853">
    <property type="entry name" value="GH"/>
</dbReference>
<keyword evidence="2" id="KW-0858">Xylan degradation</keyword>
<dbReference type="AlphaFoldDB" id="A0A1B1BIK6"/>
<keyword evidence="2" id="KW-0624">Polysaccharide degradation</keyword>
<evidence type="ECO:0000313" key="2">
    <source>
        <dbReference type="EMBL" id="ANP72449.1"/>
    </source>
</evidence>
<dbReference type="EMBL" id="CP016282">
    <property type="protein sequence ID" value="ANP72449.1"/>
    <property type="molecule type" value="Genomic_DNA"/>
</dbReference>
<feature type="signal peptide" evidence="1">
    <location>
        <begin position="1"/>
        <end position="19"/>
    </location>
</feature>
<dbReference type="Gene3D" id="3.20.20.80">
    <property type="entry name" value="Glycosidases"/>
    <property type="match status" value="1"/>
</dbReference>
<keyword evidence="2" id="KW-0326">Glycosidase</keyword>
<dbReference type="STRING" id="670052.PA27867_1492"/>
<protein>
    <submittedName>
        <fullName evidence="2">1,4-beta-xylanase</fullName>
    </submittedName>
</protein>